<accession>A0ABD2AY66</accession>
<proteinExistence type="predicted"/>
<dbReference type="InterPro" id="IPR052110">
    <property type="entry name" value="MCFD2-like"/>
</dbReference>
<dbReference type="Proteomes" id="UP001607302">
    <property type="component" value="Unassembled WGS sequence"/>
</dbReference>
<dbReference type="AlphaFoldDB" id="A0ABD2AY66"/>
<dbReference type="PANTHER" id="PTHR23104">
    <property type="entry name" value="MULTIPLE COAGULATION FACTOR DEFICIENCY PROTEIN 2 NEURAL STEM CELL DERIVED NEURONAL SURVIVAL PROTEIN"/>
    <property type="match status" value="1"/>
</dbReference>
<evidence type="ECO:0000256" key="5">
    <source>
        <dbReference type="SAM" id="SignalP"/>
    </source>
</evidence>
<keyword evidence="3" id="KW-0106">Calcium</keyword>
<feature type="coiled-coil region" evidence="4">
    <location>
        <begin position="290"/>
        <end position="342"/>
    </location>
</feature>
<organism evidence="7 8">
    <name type="scientific">Vespula squamosa</name>
    <name type="common">Southern yellow jacket</name>
    <name type="synonym">Wasp</name>
    <dbReference type="NCBI Taxonomy" id="30214"/>
    <lineage>
        <taxon>Eukaryota</taxon>
        <taxon>Metazoa</taxon>
        <taxon>Ecdysozoa</taxon>
        <taxon>Arthropoda</taxon>
        <taxon>Hexapoda</taxon>
        <taxon>Insecta</taxon>
        <taxon>Pterygota</taxon>
        <taxon>Neoptera</taxon>
        <taxon>Endopterygota</taxon>
        <taxon>Hymenoptera</taxon>
        <taxon>Apocrita</taxon>
        <taxon>Aculeata</taxon>
        <taxon>Vespoidea</taxon>
        <taxon>Vespidae</taxon>
        <taxon>Vespinae</taxon>
        <taxon>Vespula</taxon>
    </lineage>
</organism>
<keyword evidence="4" id="KW-0175">Coiled coil</keyword>
<dbReference type="PROSITE" id="PS00018">
    <property type="entry name" value="EF_HAND_1"/>
    <property type="match status" value="2"/>
</dbReference>
<evidence type="ECO:0000256" key="1">
    <source>
        <dbReference type="ARBA" id="ARBA00022729"/>
    </source>
</evidence>
<name>A0ABD2AY66_VESSQ</name>
<evidence type="ECO:0000256" key="2">
    <source>
        <dbReference type="ARBA" id="ARBA00022737"/>
    </source>
</evidence>
<keyword evidence="1 5" id="KW-0732">Signal</keyword>
<dbReference type="InterPro" id="IPR018247">
    <property type="entry name" value="EF_Hand_1_Ca_BS"/>
</dbReference>
<evidence type="ECO:0000256" key="3">
    <source>
        <dbReference type="ARBA" id="ARBA00022837"/>
    </source>
</evidence>
<feature type="domain" description="EF-hand" evidence="6">
    <location>
        <begin position="123"/>
        <end position="203"/>
    </location>
</feature>
<comment type="caution">
    <text evidence="7">The sequence shown here is derived from an EMBL/GenBank/DDBJ whole genome shotgun (WGS) entry which is preliminary data.</text>
</comment>
<keyword evidence="2" id="KW-0677">Repeat</keyword>
<dbReference type="Gene3D" id="1.10.238.10">
    <property type="entry name" value="EF-hand"/>
    <property type="match status" value="1"/>
</dbReference>
<dbReference type="PANTHER" id="PTHR23104:SF17">
    <property type="entry name" value="EF-HAND DOMAIN-CONTAINING PROTEIN"/>
    <property type="match status" value="1"/>
</dbReference>
<dbReference type="Pfam" id="PF13499">
    <property type="entry name" value="EF-hand_7"/>
    <property type="match status" value="1"/>
</dbReference>
<evidence type="ECO:0000313" key="7">
    <source>
        <dbReference type="EMBL" id="KAL2725242.1"/>
    </source>
</evidence>
<dbReference type="InterPro" id="IPR002048">
    <property type="entry name" value="EF_hand_dom"/>
</dbReference>
<gene>
    <name evidence="7" type="ORF">V1478_007915</name>
</gene>
<evidence type="ECO:0000256" key="4">
    <source>
        <dbReference type="SAM" id="Coils"/>
    </source>
</evidence>
<keyword evidence="8" id="KW-1185">Reference proteome</keyword>
<dbReference type="InterPro" id="IPR011992">
    <property type="entry name" value="EF-hand-dom_pair"/>
</dbReference>
<protein>
    <submittedName>
        <fullName evidence="7">Multiple coagulation factor deficiency protein 2 isoform X1</fullName>
    </submittedName>
</protein>
<feature type="signal peptide" evidence="5">
    <location>
        <begin position="1"/>
        <end position="22"/>
    </location>
</feature>
<evidence type="ECO:0000259" key="6">
    <source>
        <dbReference type="Pfam" id="PF13499"/>
    </source>
</evidence>
<reference evidence="7 8" key="1">
    <citation type="journal article" date="2024" name="Ann. Entomol. Soc. Am.">
        <title>Genomic analyses of the southern and eastern yellowjacket wasps (Hymenoptera: Vespidae) reveal evolutionary signatures of social life.</title>
        <authorList>
            <person name="Catto M.A."/>
            <person name="Caine P.B."/>
            <person name="Orr S.E."/>
            <person name="Hunt B.G."/>
            <person name="Goodisman M.A.D."/>
        </authorList>
    </citation>
    <scope>NUCLEOTIDE SEQUENCE [LARGE SCALE GENOMIC DNA]</scope>
    <source>
        <strain evidence="7">233</strain>
        <tissue evidence="7">Head and thorax</tissue>
    </source>
</reference>
<feature type="chain" id="PRO_5044802328" evidence="5">
    <location>
        <begin position="23"/>
        <end position="518"/>
    </location>
</feature>
<evidence type="ECO:0000313" key="8">
    <source>
        <dbReference type="Proteomes" id="UP001607302"/>
    </source>
</evidence>
<sequence>MYWTLWLFIIGFFGVDNTFGQGQRIAPGVPPQHYQVQQPTQQMHQVPQVQQGSQQQQVPIQHVPVHQAPMQQQIPVQAPIQQQMHNHNHQPQQILNTANIAQEKAHIAEHMEVPIDTNKMTEQELQFHYFKMHDSDNNNKLDGCELIKSLIHWHEQSKQDPGTSNTGDKLFQDDELINLIDPILAVDDMNKDGYIDYPEFIQAQQNAAATGRQLTKFHQRVLQIRQNFYNMRCGEEESEEIKEIKATCSKCSNNNKESTYNFSHIQDLCPADRKRISLLIKHLAKCTREMHEVKSDLAVSESEKKALLEEYEIFLNRHNYEKKQLEFELSEAKTKRTSLRIQIIQALELLTCQLLAQEKQFMNLVENVRDLLCEKVIIHEVLSQKEIEKSNLIAKIQRLKESLRLEKLLHSRDLAQNLLKNKMIDKASQTTDDLSLYTKCDIRKYNFNATNIELNLKHSQDIKTKSKNDLEELTSDGTLMRDLFFRVPNVEDNESLYLMPTLSKEFNQIKSSTSFVFN</sequence>
<dbReference type="SUPFAM" id="SSF47473">
    <property type="entry name" value="EF-hand"/>
    <property type="match status" value="1"/>
</dbReference>
<dbReference type="EMBL" id="JAUDFV010000138">
    <property type="protein sequence ID" value="KAL2725242.1"/>
    <property type="molecule type" value="Genomic_DNA"/>
</dbReference>